<feature type="region of interest" description="Disordered" evidence="1">
    <location>
        <begin position="18"/>
        <end position="65"/>
    </location>
</feature>
<dbReference type="Proteomes" id="UP001274830">
    <property type="component" value="Unassembled WGS sequence"/>
</dbReference>
<dbReference type="AlphaFoldDB" id="A0AAE0WLB2"/>
<reference evidence="2" key="1">
    <citation type="submission" date="2023-07" db="EMBL/GenBank/DDBJ databases">
        <title>Black Yeasts Isolated from many extreme environments.</title>
        <authorList>
            <person name="Coleine C."/>
            <person name="Stajich J.E."/>
            <person name="Selbmann L."/>
        </authorList>
    </citation>
    <scope>NUCLEOTIDE SEQUENCE</scope>
    <source>
        <strain evidence="2">CCFEE 5485</strain>
    </source>
</reference>
<proteinExistence type="predicted"/>
<dbReference type="EMBL" id="JAUTXT010000023">
    <property type="protein sequence ID" value="KAK3673795.1"/>
    <property type="molecule type" value="Genomic_DNA"/>
</dbReference>
<feature type="compositionally biased region" description="Low complexity" evidence="1">
    <location>
        <begin position="86"/>
        <end position="96"/>
    </location>
</feature>
<keyword evidence="3" id="KW-1185">Reference proteome</keyword>
<sequence length="181" mass="20635">MFEWRGLLWEIFGSDNRFRPREAPRTLKGHETDSSTSSVSEEEVVEAAESVDEKPNPETPIRNRPTGIVMLPKRIVINLVSPPVTPTARRTATPSAPRRRGRPTKRVTSSKRVDTRKQPAARKPLTPTTKTARTKERRHRAYLRKRDADAQKEKILGCSSTYWRVLRSGPSYRSFGGTRAR</sequence>
<organism evidence="2 3">
    <name type="scientific">Recurvomyces mirabilis</name>
    <dbReference type="NCBI Taxonomy" id="574656"/>
    <lineage>
        <taxon>Eukaryota</taxon>
        <taxon>Fungi</taxon>
        <taxon>Dikarya</taxon>
        <taxon>Ascomycota</taxon>
        <taxon>Pezizomycotina</taxon>
        <taxon>Dothideomycetes</taxon>
        <taxon>Dothideomycetidae</taxon>
        <taxon>Mycosphaerellales</taxon>
        <taxon>Teratosphaeriaceae</taxon>
        <taxon>Recurvomyces</taxon>
    </lineage>
</organism>
<feature type="compositionally biased region" description="Basic residues" evidence="1">
    <location>
        <begin position="97"/>
        <end position="109"/>
    </location>
</feature>
<name>A0AAE0WLB2_9PEZI</name>
<feature type="compositionally biased region" description="Basic and acidic residues" evidence="1">
    <location>
        <begin position="18"/>
        <end position="33"/>
    </location>
</feature>
<comment type="caution">
    <text evidence="2">The sequence shown here is derived from an EMBL/GenBank/DDBJ whole genome shotgun (WGS) entry which is preliminary data.</text>
</comment>
<evidence type="ECO:0000256" key="1">
    <source>
        <dbReference type="SAM" id="MobiDB-lite"/>
    </source>
</evidence>
<feature type="compositionally biased region" description="Acidic residues" evidence="1">
    <location>
        <begin position="40"/>
        <end position="50"/>
    </location>
</feature>
<protein>
    <submittedName>
        <fullName evidence="2">Uncharacterized protein</fullName>
    </submittedName>
</protein>
<evidence type="ECO:0000313" key="3">
    <source>
        <dbReference type="Proteomes" id="UP001274830"/>
    </source>
</evidence>
<gene>
    <name evidence="2" type="ORF">LTR78_006349</name>
</gene>
<accession>A0AAE0WLB2</accession>
<feature type="region of interest" description="Disordered" evidence="1">
    <location>
        <begin position="81"/>
        <end position="148"/>
    </location>
</feature>
<evidence type="ECO:0000313" key="2">
    <source>
        <dbReference type="EMBL" id="KAK3673795.1"/>
    </source>
</evidence>